<accession>A0A1L1PJR9</accession>
<dbReference type="AlphaFoldDB" id="A0A1L1PJR9"/>
<evidence type="ECO:0000313" key="2">
    <source>
        <dbReference type="Proteomes" id="UP000028878"/>
    </source>
</evidence>
<protein>
    <submittedName>
        <fullName evidence="1">Uncharacterized protein</fullName>
    </submittedName>
</protein>
<organism evidence="1 2">
    <name type="scientific">Hydrogenophaga intermedia</name>
    <dbReference type="NCBI Taxonomy" id="65786"/>
    <lineage>
        <taxon>Bacteria</taxon>
        <taxon>Pseudomonadati</taxon>
        <taxon>Pseudomonadota</taxon>
        <taxon>Betaproteobacteria</taxon>
        <taxon>Burkholderiales</taxon>
        <taxon>Comamonadaceae</taxon>
        <taxon>Hydrogenophaga</taxon>
    </lineage>
</organism>
<proteinExistence type="predicted"/>
<keyword evidence="2" id="KW-1185">Reference proteome</keyword>
<name>A0A1L1PJR9_HYDIT</name>
<evidence type="ECO:0000313" key="1">
    <source>
        <dbReference type="EMBL" id="CDN87187.1"/>
    </source>
</evidence>
<dbReference type="EMBL" id="CCAE010000009">
    <property type="protein sequence ID" value="CDN87187.1"/>
    <property type="molecule type" value="Genomic_DNA"/>
</dbReference>
<sequence>MQLERVPAASALSALGARMPDAPVRPAQPEVGQRLRMRFDGHDGDGVLLSEEQGRRWRLADGAGWSRNLRVGDMLWMQVRATEPALELEWVLRPPTPARADTAAQPEDVAAMRPDQAAQRLHQWRLPPAAELAAAWRAILSSRHMELGLRSLALMEGPARLPLAPSGGEAATVRAAPEALPHWVFHLYSLGSLAVALRVAARRQWAREQPASPAPPQTEAGLELELSLPGGGQVLLQLCWRPSRLAMAVLPRQREHLELLRVVLPDIVAAMARAGAVPAVVQLGSPLTALPAGGMGYRPGPVSSALLQLGAEFTTALMRIWPVGMGPAETAEG</sequence>
<dbReference type="Proteomes" id="UP000028878">
    <property type="component" value="Unassembled WGS sequence"/>
</dbReference>
<reference evidence="2" key="1">
    <citation type="submission" date="2014-11" db="EMBL/GenBank/DDBJ databases">
        <title>Draft genome sequence of Hydrogenophaga intermedia S1.</title>
        <authorList>
            <person name="Gan H.M."/>
            <person name="Chew T.H."/>
            <person name="Stolz A."/>
        </authorList>
    </citation>
    <scope>NUCLEOTIDE SEQUENCE [LARGE SCALE GENOMIC DNA]</scope>
    <source>
        <strain evidence="2">S1</strain>
    </source>
</reference>
<gene>
    <name evidence="1" type="ORF">BN948_01606</name>
</gene>
<dbReference type="RefSeq" id="WP_009518087.1">
    <property type="nucleotide sequence ID" value="NZ_CCAE010000009.1"/>
</dbReference>